<organism evidence="1 2">
    <name type="scientific">Bacillus atrophaeus (strain 1942)</name>
    <dbReference type="NCBI Taxonomy" id="720555"/>
    <lineage>
        <taxon>Bacteria</taxon>
        <taxon>Bacillati</taxon>
        <taxon>Bacillota</taxon>
        <taxon>Bacilli</taxon>
        <taxon>Bacillales</taxon>
        <taxon>Bacillaceae</taxon>
        <taxon>Bacillus</taxon>
    </lineage>
</organism>
<proteinExistence type="predicted"/>
<dbReference type="EMBL" id="CP002207">
    <property type="protein sequence ID" value="ADP32637.1"/>
    <property type="molecule type" value="Genomic_DNA"/>
</dbReference>
<keyword evidence="2" id="KW-1185">Reference proteome</keyword>
<name>A0ABM5LXG3_BACA1</name>
<accession>A0ABM5LXG3</accession>
<sequence>MEKSILLLSESLKDKEKLRASAVFFVMWLVRSGG</sequence>
<evidence type="ECO:0000313" key="2">
    <source>
        <dbReference type="Proteomes" id="UP000006867"/>
    </source>
</evidence>
<evidence type="ECO:0000313" key="1">
    <source>
        <dbReference type="EMBL" id="ADP32637.1"/>
    </source>
</evidence>
<reference evidence="1 2" key="1">
    <citation type="journal article" date="2011" name="Front. Microbiol.">
        <title>Genomic signatures of strain selection and enhancement in Bacillus atrophaeus var. globigii, a historical biowarfare simulant.</title>
        <authorList>
            <person name="Gibbons H.S."/>
            <person name="Broomall S.M."/>
            <person name="McNew L.A."/>
            <person name="Daligault H."/>
            <person name="Chapman C."/>
            <person name="Bruce D."/>
            <person name="Karavis M."/>
            <person name="Krepps M."/>
            <person name="McGregor P.A."/>
            <person name="Hong C."/>
            <person name="Park K.H."/>
            <person name="Akmal A."/>
            <person name="Feldman A."/>
            <person name="Lin J.S."/>
            <person name="Chang W.E."/>
            <person name="Higgs B.W."/>
            <person name="Demirev P."/>
            <person name="Lindquist J."/>
            <person name="Liem A."/>
            <person name="Fochler E."/>
            <person name="Read T.D."/>
            <person name="Tapia R."/>
            <person name="Johnson S."/>
            <person name="Bishop-Lilly K.A."/>
            <person name="Detter C."/>
            <person name="Han C."/>
            <person name="Sozhamannan S."/>
            <person name="Rosenzweig C.N."/>
            <person name="Skowronski E.W."/>
        </authorList>
    </citation>
    <scope>NUCLEOTIDE SEQUENCE [LARGE SCALE GENOMIC DNA]</scope>
    <source>
        <strain evidence="1 2">1942</strain>
    </source>
</reference>
<protein>
    <submittedName>
        <fullName evidence="1">Uncharacterized protein</fullName>
    </submittedName>
</protein>
<gene>
    <name evidence="1" type="ordered locus">BATR1942_08520</name>
</gene>
<dbReference type="Proteomes" id="UP000006867">
    <property type="component" value="Chromosome"/>
</dbReference>